<dbReference type="Proteomes" id="UP000507222">
    <property type="component" value="Unassembled WGS sequence"/>
</dbReference>
<reference evidence="1 2" key="1">
    <citation type="submission" date="2020-05" db="EMBL/GenBank/DDBJ databases">
        <authorList>
            <person name="Campoy J."/>
            <person name="Schneeberger K."/>
            <person name="Spophaly S."/>
        </authorList>
    </citation>
    <scope>NUCLEOTIDE SEQUENCE [LARGE SCALE GENOMIC DNA]</scope>
    <source>
        <strain evidence="1">PruArmRojPasFocal</strain>
    </source>
</reference>
<name>A0A6J5TZB2_PRUAR</name>
<gene>
    <name evidence="1" type="ORF">CURHAP_LOCUS12339</name>
</gene>
<dbReference type="EMBL" id="CAEKDK010000002">
    <property type="protein sequence ID" value="CAB4268564.1"/>
    <property type="molecule type" value="Genomic_DNA"/>
</dbReference>
<accession>A0A6J5TZB2</accession>
<evidence type="ECO:0000313" key="1">
    <source>
        <dbReference type="EMBL" id="CAB4268564.1"/>
    </source>
</evidence>
<proteinExistence type="predicted"/>
<evidence type="ECO:0000313" key="2">
    <source>
        <dbReference type="Proteomes" id="UP000507222"/>
    </source>
</evidence>
<dbReference type="AlphaFoldDB" id="A0A6J5TZB2"/>
<organism evidence="1 2">
    <name type="scientific">Prunus armeniaca</name>
    <name type="common">Apricot</name>
    <name type="synonym">Armeniaca vulgaris</name>
    <dbReference type="NCBI Taxonomy" id="36596"/>
    <lineage>
        <taxon>Eukaryota</taxon>
        <taxon>Viridiplantae</taxon>
        <taxon>Streptophyta</taxon>
        <taxon>Embryophyta</taxon>
        <taxon>Tracheophyta</taxon>
        <taxon>Spermatophyta</taxon>
        <taxon>Magnoliopsida</taxon>
        <taxon>eudicotyledons</taxon>
        <taxon>Gunneridae</taxon>
        <taxon>Pentapetalae</taxon>
        <taxon>rosids</taxon>
        <taxon>fabids</taxon>
        <taxon>Rosales</taxon>
        <taxon>Rosaceae</taxon>
        <taxon>Amygdaloideae</taxon>
        <taxon>Amygdaleae</taxon>
        <taxon>Prunus</taxon>
    </lineage>
</organism>
<sequence length="76" mass="8144">MSVDFKFSDVISGNSGSCFRQSRVVGMLVAYVLAPKSEPSSTSGFISISMLAYKSLIGEVSSLSIIRIVLLKSHGR</sequence>
<protein>
    <submittedName>
        <fullName evidence="1">Uncharacterized protein</fullName>
    </submittedName>
</protein>